<dbReference type="InterPro" id="IPR046522">
    <property type="entry name" value="DUF6699"/>
</dbReference>
<dbReference type="Proteomes" id="UP001150266">
    <property type="component" value="Unassembled WGS sequence"/>
</dbReference>
<protein>
    <recommendedName>
        <fullName evidence="1">DUF6699 domain-containing protein</fullName>
    </recommendedName>
</protein>
<feature type="non-terminal residue" evidence="2">
    <location>
        <position position="1"/>
    </location>
</feature>
<sequence length="124" mass="14099">FPSLNRPPSTIDFTQMACEPSTPHMRFYHPRLPWYIDVVSASAMSSRAGAVIEGVWRELQRPITSRDFYNEEMGTLDSGHIGEGEGAEISKGVRRVDWLGIEGDWVWTGIVRKSSGMWEIKTRK</sequence>
<evidence type="ECO:0000313" key="2">
    <source>
        <dbReference type="EMBL" id="KAJ4490651.1"/>
    </source>
</evidence>
<accession>A0A9W9AW89</accession>
<feature type="domain" description="DUF6699" evidence="1">
    <location>
        <begin position="8"/>
        <end position="114"/>
    </location>
</feature>
<evidence type="ECO:0000313" key="3">
    <source>
        <dbReference type="Proteomes" id="UP001150266"/>
    </source>
</evidence>
<gene>
    <name evidence="2" type="ORF">J3R30DRAFT_3233632</name>
</gene>
<dbReference type="AlphaFoldDB" id="A0A9W9AW89"/>
<name>A0A9W9AW89_9AGAR</name>
<reference evidence="2" key="1">
    <citation type="submission" date="2022-08" db="EMBL/GenBank/DDBJ databases">
        <title>A Global Phylogenomic Analysis of the Shiitake Genus Lentinula.</title>
        <authorList>
            <consortium name="DOE Joint Genome Institute"/>
            <person name="Sierra-Patev S."/>
            <person name="Min B."/>
            <person name="Naranjo-Ortiz M."/>
            <person name="Looney B."/>
            <person name="Konkel Z."/>
            <person name="Slot J.C."/>
            <person name="Sakamoto Y."/>
            <person name="Steenwyk J.L."/>
            <person name="Rokas A."/>
            <person name="Carro J."/>
            <person name="Camarero S."/>
            <person name="Ferreira P."/>
            <person name="Molpeceres G."/>
            <person name="Ruiz-Duenas F.J."/>
            <person name="Serrano A."/>
            <person name="Henrissat B."/>
            <person name="Drula E."/>
            <person name="Hughes K.W."/>
            <person name="Mata J.L."/>
            <person name="Ishikawa N.K."/>
            <person name="Vargas-Isla R."/>
            <person name="Ushijima S."/>
            <person name="Smith C.A."/>
            <person name="Ahrendt S."/>
            <person name="Andreopoulos W."/>
            <person name="He G."/>
            <person name="Labutti K."/>
            <person name="Lipzen A."/>
            <person name="Ng V."/>
            <person name="Riley R."/>
            <person name="Sandor L."/>
            <person name="Barry K."/>
            <person name="Martinez A.T."/>
            <person name="Xiao Y."/>
            <person name="Gibbons J.G."/>
            <person name="Terashima K."/>
            <person name="Grigoriev I.V."/>
            <person name="Hibbett D.S."/>
        </authorList>
    </citation>
    <scope>NUCLEOTIDE SEQUENCE</scope>
    <source>
        <strain evidence="2">JLM2183</strain>
    </source>
</reference>
<organism evidence="2 3">
    <name type="scientific">Lentinula aciculospora</name>
    <dbReference type="NCBI Taxonomy" id="153920"/>
    <lineage>
        <taxon>Eukaryota</taxon>
        <taxon>Fungi</taxon>
        <taxon>Dikarya</taxon>
        <taxon>Basidiomycota</taxon>
        <taxon>Agaricomycotina</taxon>
        <taxon>Agaricomycetes</taxon>
        <taxon>Agaricomycetidae</taxon>
        <taxon>Agaricales</taxon>
        <taxon>Marasmiineae</taxon>
        <taxon>Omphalotaceae</taxon>
        <taxon>Lentinula</taxon>
    </lineage>
</organism>
<dbReference type="OrthoDB" id="3265169at2759"/>
<dbReference type="EMBL" id="JAOTPV010000001">
    <property type="protein sequence ID" value="KAJ4490651.1"/>
    <property type="molecule type" value="Genomic_DNA"/>
</dbReference>
<dbReference type="Pfam" id="PF20415">
    <property type="entry name" value="DUF6699"/>
    <property type="match status" value="1"/>
</dbReference>
<proteinExistence type="predicted"/>
<evidence type="ECO:0000259" key="1">
    <source>
        <dbReference type="Pfam" id="PF20415"/>
    </source>
</evidence>
<feature type="non-terminal residue" evidence="2">
    <location>
        <position position="124"/>
    </location>
</feature>
<keyword evidence="3" id="KW-1185">Reference proteome</keyword>
<comment type="caution">
    <text evidence="2">The sequence shown here is derived from an EMBL/GenBank/DDBJ whole genome shotgun (WGS) entry which is preliminary data.</text>
</comment>